<dbReference type="InterPro" id="IPR045445">
    <property type="entry name" value="DUF6502"/>
</dbReference>
<evidence type="ECO:0000313" key="2">
    <source>
        <dbReference type="Proteomes" id="UP000443843"/>
    </source>
</evidence>
<evidence type="ECO:0000313" key="1">
    <source>
        <dbReference type="EMBL" id="MWB76581.1"/>
    </source>
</evidence>
<proteinExistence type="predicted"/>
<keyword evidence="2" id="KW-1185">Reference proteome</keyword>
<dbReference type="RefSeq" id="WP_160380724.1">
    <property type="nucleotide sequence ID" value="NZ_WNXQ01000001.1"/>
</dbReference>
<protein>
    <submittedName>
        <fullName evidence="1">Uncharacterized protein</fullName>
    </submittedName>
</protein>
<accession>A0A844W195</accession>
<dbReference type="Proteomes" id="UP000443843">
    <property type="component" value="Unassembled WGS sequence"/>
</dbReference>
<reference evidence="1 2" key="1">
    <citation type="submission" date="2019-11" db="EMBL/GenBank/DDBJ databases">
        <title>Pseudooceanicola pacifica sp. nov., isolated from deep-sea sediment of the Pacific Ocean.</title>
        <authorList>
            <person name="Lyu L."/>
        </authorList>
    </citation>
    <scope>NUCLEOTIDE SEQUENCE [LARGE SCALE GENOMIC DNA]</scope>
    <source>
        <strain evidence="1 2">216_PA32_1</strain>
    </source>
</reference>
<organism evidence="1 2">
    <name type="scientific">Pseudooceanicola pacificus</name>
    <dbReference type="NCBI Taxonomy" id="2676438"/>
    <lineage>
        <taxon>Bacteria</taxon>
        <taxon>Pseudomonadati</taxon>
        <taxon>Pseudomonadota</taxon>
        <taxon>Alphaproteobacteria</taxon>
        <taxon>Rhodobacterales</taxon>
        <taxon>Paracoccaceae</taxon>
        <taxon>Pseudooceanicola</taxon>
    </lineage>
</organism>
<dbReference type="EMBL" id="WNXQ01000001">
    <property type="protein sequence ID" value="MWB76581.1"/>
    <property type="molecule type" value="Genomic_DNA"/>
</dbReference>
<gene>
    <name evidence="1" type="ORF">GLS40_00930</name>
</gene>
<sequence length="260" mass="27939">MTRQNDPFLHVLQRLLTPLSEALIVRGVSLGQAYEALKGAMVRSAERTEGADASDSRISLVTGLHRKDVKRLREAMPQPKRTAIGAVAQVLAHWRGEPDLAGPDGGRPLTRAEFDALVRSARIDMAPGTVLAALQDHGAVTTDDAGLLVPLTTAALPRAGSDEMVAAFGATLAPHLDAAVHNLTATEGTRHYDRALRYSHLSPESVAELDAAARKAAQEMLVALDRKAHELQKRDRDLPGATGRFVLGAFVRPDPPEDHE</sequence>
<dbReference type="AlphaFoldDB" id="A0A844W195"/>
<comment type="caution">
    <text evidence="1">The sequence shown here is derived from an EMBL/GenBank/DDBJ whole genome shotgun (WGS) entry which is preliminary data.</text>
</comment>
<name>A0A844W195_9RHOB</name>
<dbReference type="Pfam" id="PF20112">
    <property type="entry name" value="DUF6502"/>
    <property type="match status" value="1"/>
</dbReference>